<proteinExistence type="predicted"/>
<dbReference type="PROSITE" id="PS51257">
    <property type="entry name" value="PROKAR_LIPOPROTEIN"/>
    <property type="match status" value="1"/>
</dbReference>
<dbReference type="CDD" id="cd13440">
    <property type="entry name" value="CamS_repeat_2"/>
    <property type="match status" value="1"/>
</dbReference>
<reference evidence="3" key="1">
    <citation type="journal article" date="2019" name="Int. J. Syst. Evol. Microbiol.">
        <title>The Global Catalogue of Microorganisms (GCM) 10K type strain sequencing project: providing services to taxonomists for standard genome sequencing and annotation.</title>
        <authorList>
            <consortium name="The Broad Institute Genomics Platform"/>
            <consortium name="The Broad Institute Genome Sequencing Center for Infectious Disease"/>
            <person name="Wu L."/>
            <person name="Ma J."/>
        </authorList>
    </citation>
    <scope>NUCLEOTIDE SEQUENCE [LARGE SCALE GENOMIC DNA]</scope>
    <source>
        <strain evidence="3">CCUG 59778</strain>
    </source>
</reference>
<feature type="chain" id="PRO_5045927445" evidence="1">
    <location>
        <begin position="23"/>
        <end position="373"/>
    </location>
</feature>
<evidence type="ECO:0000256" key="1">
    <source>
        <dbReference type="SAM" id="SignalP"/>
    </source>
</evidence>
<dbReference type="CDD" id="cd13441">
    <property type="entry name" value="CamS_repeat_1"/>
    <property type="match status" value="1"/>
</dbReference>
<dbReference type="Gene3D" id="3.10.570.10">
    <property type="entry name" value="sex pheromone staph- cam373 precursor domain"/>
    <property type="match status" value="1"/>
</dbReference>
<organism evidence="2 3">
    <name type="scientific">Chungangia koreensis</name>
    <dbReference type="NCBI Taxonomy" id="752657"/>
    <lineage>
        <taxon>Bacteria</taxon>
        <taxon>Bacillati</taxon>
        <taxon>Bacillota</taxon>
        <taxon>Bacilli</taxon>
        <taxon>Lactobacillales</taxon>
        <taxon>Chungangia</taxon>
    </lineage>
</organism>
<dbReference type="EMBL" id="JBHSEC010000007">
    <property type="protein sequence ID" value="MFC4410044.1"/>
    <property type="molecule type" value="Genomic_DNA"/>
</dbReference>
<evidence type="ECO:0000313" key="3">
    <source>
        <dbReference type="Proteomes" id="UP001595817"/>
    </source>
</evidence>
<name>A0ABV8X4F7_9LACT</name>
<protein>
    <submittedName>
        <fullName evidence="2">CamS family sex pheromone protein</fullName>
    </submittedName>
</protein>
<keyword evidence="1" id="KW-0732">Signal</keyword>
<feature type="signal peptide" evidence="1">
    <location>
        <begin position="1"/>
        <end position="22"/>
    </location>
</feature>
<dbReference type="Proteomes" id="UP001595817">
    <property type="component" value="Unassembled WGS sequence"/>
</dbReference>
<accession>A0ABV8X4F7</accession>
<comment type="caution">
    <text evidence="2">The sequence shown here is derived from an EMBL/GenBank/DDBJ whole genome shotgun (WGS) entry which is preliminary data.</text>
</comment>
<dbReference type="Pfam" id="PF07537">
    <property type="entry name" value="CamS"/>
    <property type="match status" value="1"/>
</dbReference>
<sequence>MKQKKWMISLAAVILLSGCVPSKDVEVEQETEDSDTENVLIPSLQLDETYYRTLLPLKKSAARGEIVKNVSSKYDIEEVELGLIRLSQGHFSPDDYFFQEGQFIDKSMSQNWLARLSQPKDDSGLNPDVPKEATPEDRVNKYPVYLSHIVEQNYLVRAGEDKIKVDGVSIGLAMNSVYSYQNIERTIPQSEMVEKGRAMANEIVTRLRKNPELKDVPILVGLFRQGNRDSIVPGTYVTYGLAARGSNEVQDWAKVDEEFVLFPVSAAEEKFREAGTMFDNFKMDVDEYFSSFTNVIGTGFYQGNKLSRMKIDIPIQFYGSAELVGFTQYLTEQVIEHYPGIKVEVSVTSINGPEALILKDADDSEPKVHIYHY</sequence>
<dbReference type="InterPro" id="IPR011426">
    <property type="entry name" value="CamS"/>
</dbReference>
<gene>
    <name evidence="2" type="ORF">ACFOZY_06285</name>
</gene>
<dbReference type="RefSeq" id="WP_378153449.1">
    <property type="nucleotide sequence ID" value="NZ_JBHSEC010000007.1"/>
</dbReference>
<dbReference type="PIRSF" id="PIRSF012509">
    <property type="entry name" value="CamS"/>
    <property type="match status" value="1"/>
</dbReference>
<evidence type="ECO:0000313" key="2">
    <source>
        <dbReference type="EMBL" id="MFC4410044.1"/>
    </source>
</evidence>
<keyword evidence="3" id="KW-1185">Reference proteome</keyword>